<evidence type="ECO:0000259" key="9">
    <source>
        <dbReference type="Pfam" id="PF09335"/>
    </source>
</evidence>
<comment type="similarity">
    <text evidence="2 7">Belongs to the DedA family.</text>
</comment>
<evidence type="ECO:0000256" key="3">
    <source>
        <dbReference type="ARBA" id="ARBA00022475"/>
    </source>
</evidence>
<sequence length="243" mass="25624">MAVAGALDPQAMLGRFGAWAVLLVVFAETGIPALGVLLPGDTLLLPAGLACSVSTLGTTRLSLSLVMACAGVGSLAGAQTGFWMGRRGRRSQRLRRMSRRSQARLRRAEALFARYGQRRALVLGRFIPVVRTLVHPAAGLLGMPTGTFTLWQAMAGLVWSQSLVLAGYVLGVGGRQGSGYLTPAIAGVVAVGLLPVVLEWRRGRRAGRGAARDPDASRYLSPRPAPATAGGRGDEKENNEARR</sequence>
<dbReference type="PANTHER" id="PTHR30353:SF0">
    <property type="entry name" value="TRANSMEMBRANE PROTEIN"/>
    <property type="match status" value="1"/>
</dbReference>
<evidence type="ECO:0000256" key="5">
    <source>
        <dbReference type="ARBA" id="ARBA00022989"/>
    </source>
</evidence>
<dbReference type="InterPro" id="IPR032816">
    <property type="entry name" value="VTT_dom"/>
</dbReference>
<keyword evidence="11" id="KW-1185">Reference proteome</keyword>
<evidence type="ECO:0000256" key="4">
    <source>
        <dbReference type="ARBA" id="ARBA00022692"/>
    </source>
</evidence>
<evidence type="ECO:0000256" key="6">
    <source>
        <dbReference type="ARBA" id="ARBA00023136"/>
    </source>
</evidence>
<dbReference type="Proteomes" id="UP000778578">
    <property type="component" value="Unassembled WGS sequence"/>
</dbReference>
<feature type="region of interest" description="Disordered" evidence="8">
    <location>
        <begin position="206"/>
        <end position="243"/>
    </location>
</feature>
<protein>
    <submittedName>
        <fullName evidence="10">DedA family protein</fullName>
    </submittedName>
</protein>
<comment type="caution">
    <text evidence="10">The sequence shown here is derived from an EMBL/GenBank/DDBJ whole genome shotgun (WGS) entry which is preliminary data.</text>
</comment>
<comment type="subcellular location">
    <subcellularLocation>
        <location evidence="1 7">Cell membrane</location>
        <topology evidence="1 7">Multi-pass membrane protein</topology>
    </subcellularLocation>
</comment>
<evidence type="ECO:0000313" key="10">
    <source>
        <dbReference type="EMBL" id="MBY8876278.1"/>
    </source>
</evidence>
<accession>A0ABS7PZH1</accession>
<dbReference type="EMBL" id="JAINZZ010000001">
    <property type="protein sequence ID" value="MBY8876278.1"/>
    <property type="molecule type" value="Genomic_DNA"/>
</dbReference>
<keyword evidence="3 7" id="KW-1003">Cell membrane</keyword>
<evidence type="ECO:0000256" key="7">
    <source>
        <dbReference type="RuleBase" id="RU367016"/>
    </source>
</evidence>
<dbReference type="InterPro" id="IPR032818">
    <property type="entry name" value="DedA-like"/>
</dbReference>
<feature type="transmembrane region" description="Helical" evidence="7">
    <location>
        <begin position="177"/>
        <end position="198"/>
    </location>
</feature>
<feature type="compositionally biased region" description="Basic and acidic residues" evidence="8">
    <location>
        <begin position="232"/>
        <end position="243"/>
    </location>
</feature>
<keyword evidence="4 7" id="KW-0812">Transmembrane</keyword>
<dbReference type="Pfam" id="PF09335">
    <property type="entry name" value="VTT_dom"/>
    <property type="match status" value="1"/>
</dbReference>
<evidence type="ECO:0000256" key="8">
    <source>
        <dbReference type="SAM" id="MobiDB-lite"/>
    </source>
</evidence>
<organism evidence="10 11">
    <name type="scientific">Actinacidiphila acidipaludis</name>
    <dbReference type="NCBI Taxonomy" id="2873382"/>
    <lineage>
        <taxon>Bacteria</taxon>
        <taxon>Bacillati</taxon>
        <taxon>Actinomycetota</taxon>
        <taxon>Actinomycetes</taxon>
        <taxon>Kitasatosporales</taxon>
        <taxon>Streptomycetaceae</taxon>
        <taxon>Actinacidiphila</taxon>
    </lineage>
</organism>
<evidence type="ECO:0000256" key="1">
    <source>
        <dbReference type="ARBA" id="ARBA00004651"/>
    </source>
</evidence>
<comment type="caution">
    <text evidence="7">Lacks conserved residue(s) required for the propagation of feature annotation.</text>
</comment>
<keyword evidence="6 7" id="KW-0472">Membrane</keyword>
<proteinExistence type="inferred from homology"/>
<dbReference type="PANTHER" id="PTHR30353">
    <property type="entry name" value="INNER MEMBRANE PROTEIN DEDA-RELATED"/>
    <property type="match status" value="1"/>
</dbReference>
<keyword evidence="5 7" id="KW-1133">Transmembrane helix</keyword>
<feature type="domain" description="VTT" evidence="9">
    <location>
        <begin position="39"/>
        <end position="168"/>
    </location>
</feature>
<evidence type="ECO:0000313" key="11">
    <source>
        <dbReference type="Proteomes" id="UP000778578"/>
    </source>
</evidence>
<reference evidence="10 11" key="1">
    <citation type="submission" date="2021-08" db="EMBL/GenBank/DDBJ databases">
        <title>WGS of actinomycetes from Thailand.</title>
        <authorList>
            <person name="Thawai C."/>
        </authorList>
    </citation>
    <scope>NUCLEOTIDE SEQUENCE [LARGE SCALE GENOMIC DNA]</scope>
    <source>
        <strain evidence="10 11">PLK6-54</strain>
    </source>
</reference>
<evidence type="ECO:0000256" key="2">
    <source>
        <dbReference type="ARBA" id="ARBA00010792"/>
    </source>
</evidence>
<gene>
    <name evidence="10" type="ORF">K7862_01310</name>
</gene>
<name>A0ABS7PZH1_9ACTN</name>
<feature type="transmembrane region" description="Helical" evidence="7">
    <location>
        <begin position="16"/>
        <end position="38"/>
    </location>
</feature>
<feature type="transmembrane region" description="Helical" evidence="7">
    <location>
        <begin position="63"/>
        <end position="85"/>
    </location>
</feature>